<evidence type="ECO:0000256" key="10">
    <source>
        <dbReference type="RuleBase" id="RU003835"/>
    </source>
</evidence>
<feature type="binding site" evidence="9">
    <location>
        <position position="379"/>
    </location>
    <ligand>
        <name>Mg(2+)</name>
        <dbReference type="ChEBI" id="CHEBI:18420"/>
    </ligand>
</feature>
<evidence type="ECO:0000256" key="6">
    <source>
        <dbReference type="ARBA" id="ARBA00022777"/>
    </source>
</evidence>
<accession>A0ABU4ZUU4</accession>
<dbReference type="GO" id="GO:0008776">
    <property type="term" value="F:acetate kinase activity"/>
    <property type="evidence" value="ECO:0007669"/>
    <property type="project" value="UniProtKB-EC"/>
</dbReference>
<evidence type="ECO:0000256" key="4">
    <source>
        <dbReference type="ARBA" id="ARBA00022723"/>
    </source>
</evidence>
<keyword evidence="2 9" id="KW-0963">Cytoplasm</keyword>
<comment type="subunit">
    <text evidence="9">Homodimer.</text>
</comment>
<dbReference type="SUPFAM" id="SSF53067">
    <property type="entry name" value="Actin-like ATPase domain"/>
    <property type="match status" value="2"/>
</dbReference>
<keyword evidence="5 9" id="KW-0547">Nucleotide-binding</keyword>
<sequence>MTDAILTLNAGSSSLKFALFAIEGASPLLALRGEIEEIDTAPRLTAKDATGSALVDQSWPESAGDFQSLFAKVIGWIEDHADNYRVVAVGHRVVHGGPDHVGPERVTPDLLTVLDSLTPLAPLHEPQNIAPIRAIAKLRPDLPQVVCFDTAFHHTMPVVARRLGLPREYEAAGVRRYGFHGLSYEYISRRLSETAPDLTRGRVIVAHLGNGASLCALHKNESIDTTMGFSALDGLMMGTRPGNLDPGVILHLLQQRGMAVAELEDLLYRRSGLRGVSGGIASDMRALLASTDIHAAEAVELFCYRIAREAGALVSSLGGLDGLIFTAGIGEHAPRVRELVCRRLAWLGVELDRDANARNAEKICTTASRVEVRVIATDEEAMIARHTLETI</sequence>
<feature type="binding site" evidence="9">
    <location>
        <begin position="207"/>
        <end position="211"/>
    </location>
    <ligand>
        <name>ATP</name>
        <dbReference type="ChEBI" id="CHEBI:30616"/>
    </ligand>
</feature>
<comment type="function">
    <text evidence="9">Catalyzes the formation of acetyl phosphate from acetate and ATP. Can also catalyze the reverse reaction.</text>
</comment>
<reference evidence="11 12" key="1">
    <citation type="submission" date="2023-08" db="EMBL/GenBank/DDBJ databases">
        <title>Implementing the SeqCode for naming new Mesorhizobium species isolated from Vachellia karroo root nodules.</title>
        <authorList>
            <person name="Van Lill M."/>
        </authorList>
    </citation>
    <scope>NUCLEOTIDE SEQUENCE [LARGE SCALE GENOMIC DNA]</scope>
    <source>
        <strain evidence="11 12">MSK 1335</strain>
    </source>
</reference>
<feature type="binding site" evidence="9">
    <location>
        <position position="9"/>
    </location>
    <ligand>
        <name>Mg(2+)</name>
        <dbReference type="ChEBI" id="CHEBI:18420"/>
    </ligand>
</feature>
<dbReference type="EMBL" id="JAVIJF010000040">
    <property type="protein sequence ID" value="MDX8529178.1"/>
    <property type="molecule type" value="Genomic_DNA"/>
</dbReference>
<comment type="catalytic activity">
    <reaction evidence="9">
        <text>acetate + ATP = acetyl phosphate + ADP</text>
        <dbReference type="Rhea" id="RHEA:11352"/>
        <dbReference type="ChEBI" id="CHEBI:22191"/>
        <dbReference type="ChEBI" id="CHEBI:30089"/>
        <dbReference type="ChEBI" id="CHEBI:30616"/>
        <dbReference type="ChEBI" id="CHEBI:456216"/>
        <dbReference type="EC" id="2.7.2.1"/>
    </reaction>
</comment>
<evidence type="ECO:0000256" key="5">
    <source>
        <dbReference type="ARBA" id="ARBA00022741"/>
    </source>
</evidence>
<dbReference type="PANTHER" id="PTHR21060">
    <property type="entry name" value="ACETATE KINASE"/>
    <property type="match status" value="1"/>
</dbReference>
<evidence type="ECO:0000256" key="8">
    <source>
        <dbReference type="ARBA" id="ARBA00022842"/>
    </source>
</evidence>
<dbReference type="EC" id="2.7.2.1" evidence="9"/>
<organism evidence="11 12">
    <name type="scientific">Mesorhizobium montanum</name>
    <dbReference type="NCBI Taxonomy" id="3072323"/>
    <lineage>
        <taxon>Bacteria</taxon>
        <taxon>Pseudomonadati</taxon>
        <taxon>Pseudomonadota</taxon>
        <taxon>Alphaproteobacteria</taxon>
        <taxon>Hyphomicrobiales</taxon>
        <taxon>Phyllobacteriaceae</taxon>
        <taxon>Mesorhizobium</taxon>
    </lineage>
</organism>
<comment type="cofactor">
    <cofactor evidence="9">
        <name>Mg(2+)</name>
        <dbReference type="ChEBI" id="CHEBI:18420"/>
    </cofactor>
    <cofactor evidence="9">
        <name>Mn(2+)</name>
        <dbReference type="ChEBI" id="CHEBI:29035"/>
    </cofactor>
    <text evidence="9">Mg(2+). Can also accept Mn(2+).</text>
</comment>
<keyword evidence="6 9" id="KW-0418">Kinase</keyword>
<dbReference type="RefSeq" id="WP_320237042.1">
    <property type="nucleotide sequence ID" value="NZ_JAVIJF010000040.1"/>
</dbReference>
<keyword evidence="3 9" id="KW-0808">Transferase</keyword>
<name>A0ABU4ZUU4_9HYPH</name>
<feature type="site" description="Transition state stabilizer" evidence="9">
    <location>
        <position position="240"/>
    </location>
</feature>
<evidence type="ECO:0000256" key="2">
    <source>
        <dbReference type="ARBA" id="ARBA00022490"/>
    </source>
</evidence>
<evidence type="ECO:0000256" key="1">
    <source>
        <dbReference type="ARBA" id="ARBA00008748"/>
    </source>
</evidence>
<evidence type="ECO:0000313" key="11">
    <source>
        <dbReference type="EMBL" id="MDX8529178.1"/>
    </source>
</evidence>
<gene>
    <name evidence="9" type="primary">ackA</name>
    <name evidence="11" type="ORF">RFM68_32540</name>
</gene>
<feature type="binding site" evidence="9">
    <location>
        <position position="16"/>
    </location>
    <ligand>
        <name>ATP</name>
        <dbReference type="ChEBI" id="CHEBI:30616"/>
    </ligand>
</feature>
<comment type="similarity">
    <text evidence="1 9 10">Belongs to the acetokinase family.</text>
</comment>
<dbReference type="PANTHER" id="PTHR21060:SF21">
    <property type="entry name" value="ACETATE KINASE"/>
    <property type="match status" value="1"/>
</dbReference>
<dbReference type="Pfam" id="PF00871">
    <property type="entry name" value="Acetate_kinase"/>
    <property type="match status" value="1"/>
</dbReference>
<dbReference type="InterPro" id="IPR000890">
    <property type="entry name" value="Aliphatic_acid_kin_short-chain"/>
</dbReference>
<dbReference type="InterPro" id="IPR043129">
    <property type="entry name" value="ATPase_NBD"/>
</dbReference>
<keyword evidence="4 9" id="KW-0479">Metal-binding</keyword>
<dbReference type="Gene3D" id="3.30.420.40">
    <property type="match status" value="2"/>
</dbReference>
<dbReference type="HAMAP" id="MF_00020">
    <property type="entry name" value="Acetate_kinase"/>
    <property type="match status" value="1"/>
</dbReference>
<keyword evidence="7 9" id="KW-0067">ATP-binding</keyword>
<feature type="binding site" evidence="9">
    <location>
        <position position="92"/>
    </location>
    <ligand>
        <name>substrate</name>
    </ligand>
</feature>
<comment type="caution">
    <text evidence="11">The sequence shown here is derived from an EMBL/GenBank/DDBJ whole genome shotgun (WGS) entry which is preliminary data.</text>
</comment>
<keyword evidence="8 9" id="KW-0460">Magnesium</keyword>
<evidence type="ECO:0000313" key="12">
    <source>
        <dbReference type="Proteomes" id="UP001276840"/>
    </source>
</evidence>
<evidence type="ECO:0000256" key="3">
    <source>
        <dbReference type="ARBA" id="ARBA00022679"/>
    </source>
</evidence>
<dbReference type="PRINTS" id="PR00471">
    <property type="entry name" value="ACETATEKNASE"/>
</dbReference>
<feature type="active site" description="Proton donor/acceptor" evidence="9">
    <location>
        <position position="149"/>
    </location>
</feature>
<evidence type="ECO:0000256" key="9">
    <source>
        <dbReference type="HAMAP-Rule" id="MF_00020"/>
    </source>
</evidence>
<keyword evidence="12" id="KW-1185">Reference proteome</keyword>
<dbReference type="PIRSF" id="PIRSF000722">
    <property type="entry name" value="Acetate_prop_kin"/>
    <property type="match status" value="1"/>
</dbReference>
<dbReference type="InterPro" id="IPR004372">
    <property type="entry name" value="Ac/propionate_kinase"/>
</dbReference>
<protein>
    <recommendedName>
        <fullName evidence="9">Acetate kinase</fullName>
        <ecNumber evidence="9">2.7.2.1</ecNumber>
    </recommendedName>
    <alternativeName>
        <fullName evidence="9">Acetokinase</fullName>
    </alternativeName>
</protein>
<comment type="pathway">
    <text evidence="9">Metabolic intermediate biosynthesis; acetyl-CoA biosynthesis; acetyl-CoA from acetate: step 1/2.</text>
</comment>
<dbReference type="NCBIfam" id="TIGR00016">
    <property type="entry name" value="ackA"/>
    <property type="match status" value="1"/>
</dbReference>
<dbReference type="InterPro" id="IPR023865">
    <property type="entry name" value="Aliphatic_acid_kinase_CS"/>
</dbReference>
<proteinExistence type="inferred from homology"/>
<feature type="site" description="Transition state stabilizer" evidence="9">
    <location>
        <position position="180"/>
    </location>
</feature>
<dbReference type="PROSITE" id="PS01075">
    <property type="entry name" value="ACETATE_KINASE_1"/>
    <property type="match status" value="1"/>
</dbReference>
<dbReference type="Proteomes" id="UP001276840">
    <property type="component" value="Unassembled WGS sequence"/>
</dbReference>
<comment type="subcellular location">
    <subcellularLocation>
        <location evidence="9">Cytoplasm</location>
    </subcellularLocation>
</comment>
<feature type="binding site" evidence="9">
    <location>
        <begin position="328"/>
        <end position="332"/>
    </location>
    <ligand>
        <name>ATP</name>
        <dbReference type="ChEBI" id="CHEBI:30616"/>
    </ligand>
</feature>
<feature type="binding site" evidence="9">
    <location>
        <begin position="283"/>
        <end position="285"/>
    </location>
    <ligand>
        <name>ATP</name>
        <dbReference type="ChEBI" id="CHEBI:30616"/>
    </ligand>
</feature>
<evidence type="ECO:0000256" key="7">
    <source>
        <dbReference type="ARBA" id="ARBA00022840"/>
    </source>
</evidence>